<dbReference type="EMBL" id="CP042239">
    <property type="protein sequence ID" value="QDX27009.1"/>
    <property type="molecule type" value="Genomic_DNA"/>
</dbReference>
<feature type="domain" description="Peptidase S26" evidence="2">
    <location>
        <begin position="4"/>
        <end position="162"/>
    </location>
</feature>
<feature type="region of interest" description="Disordered" evidence="1">
    <location>
        <begin position="176"/>
        <end position="198"/>
    </location>
</feature>
<organism evidence="3 4">
    <name type="scientific">Sphingomonas suaedae</name>
    <dbReference type="NCBI Taxonomy" id="2599297"/>
    <lineage>
        <taxon>Bacteria</taxon>
        <taxon>Pseudomonadati</taxon>
        <taxon>Pseudomonadota</taxon>
        <taxon>Alphaproteobacteria</taxon>
        <taxon>Sphingomonadales</taxon>
        <taxon>Sphingomonadaceae</taxon>
        <taxon>Sphingomonas</taxon>
    </lineage>
</organism>
<reference evidence="3 4" key="1">
    <citation type="submission" date="2019-07" db="EMBL/GenBank/DDBJ databases">
        <title>Sphingomonas alkalisoli sp. nov., isolated from rhizosphere soil of Suaedae salsa.</title>
        <authorList>
            <person name="Zhang H."/>
            <person name="Xu L."/>
            <person name="Zhang J.-X."/>
            <person name="Sun J.-Q."/>
        </authorList>
    </citation>
    <scope>NUCLEOTIDE SEQUENCE [LARGE SCALE GENOMIC DNA]</scope>
    <source>
        <strain evidence="3 4">XS-10</strain>
    </source>
</reference>
<protein>
    <submittedName>
        <fullName evidence="3">S26 family signal peptidase</fullName>
    </submittedName>
</protein>
<dbReference type="GO" id="GO:0006465">
    <property type="term" value="P:signal peptide processing"/>
    <property type="evidence" value="ECO:0007669"/>
    <property type="project" value="InterPro"/>
</dbReference>
<name>A0A518RHX5_9SPHN</name>
<dbReference type="Gene3D" id="2.10.109.10">
    <property type="entry name" value="Umud Fragment, subunit A"/>
    <property type="match status" value="1"/>
</dbReference>
<dbReference type="Pfam" id="PF10502">
    <property type="entry name" value="Peptidase_S26"/>
    <property type="match status" value="1"/>
</dbReference>
<dbReference type="OrthoDB" id="5360818at2"/>
<sequence length="198" mass="21042">MTRFGIMLTGYCAIAAVVLPAFLRPAPRLVWNASASVPIGLYSTRPAASARLGDLVAAYAPAPVARLMAERHYLPLRVPMLKHVAAVAGQTVCRSGLTILIDGKRIAEARPRDRIGRPLPSWSGCRLLRTCEVFLLNPASNASFDGRYFGPVPARGIVAVLDPLWLPGGGAAASASASDGREISPEPSTHGGFHDQHR</sequence>
<keyword evidence="4" id="KW-1185">Reference proteome</keyword>
<dbReference type="InterPro" id="IPR019533">
    <property type="entry name" value="Peptidase_S26"/>
</dbReference>
<evidence type="ECO:0000259" key="2">
    <source>
        <dbReference type="Pfam" id="PF10502"/>
    </source>
</evidence>
<accession>A0A518RHX5</accession>
<dbReference type="AlphaFoldDB" id="A0A518RHX5"/>
<evidence type="ECO:0000313" key="3">
    <source>
        <dbReference type="EMBL" id="QDX27009.1"/>
    </source>
</evidence>
<gene>
    <name evidence="3" type="ORF">FPZ54_14030</name>
</gene>
<dbReference type="RefSeq" id="WP_145848169.1">
    <property type="nucleotide sequence ID" value="NZ_CP042239.1"/>
</dbReference>
<dbReference type="InterPro" id="IPR036286">
    <property type="entry name" value="LexA/Signal_pep-like_sf"/>
</dbReference>
<dbReference type="Proteomes" id="UP000318055">
    <property type="component" value="Chromosome"/>
</dbReference>
<dbReference type="SUPFAM" id="SSF51306">
    <property type="entry name" value="LexA/Signal peptidase"/>
    <property type="match status" value="1"/>
</dbReference>
<dbReference type="KEGG" id="ssua:FPZ54_14030"/>
<evidence type="ECO:0000313" key="4">
    <source>
        <dbReference type="Proteomes" id="UP000318055"/>
    </source>
</evidence>
<proteinExistence type="predicted"/>
<dbReference type="GO" id="GO:0004252">
    <property type="term" value="F:serine-type endopeptidase activity"/>
    <property type="evidence" value="ECO:0007669"/>
    <property type="project" value="InterPro"/>
</dbReference>
<evidence type="ECO:0000256" key="1">
    <source>
        <dbReference type="SAM" id="MobiDB-lite"/>
    </source>
</evidence>